<feature type="active site" description="Proton donor/acceptor" evidence="9">
    <location>
        <position position="292"/>
    </location>
</feature>
<dbReference type="WBParaSite" id="HPBE_0000991201-mRNA-1">
    <property type="protein sequence ID" value="HPBE_0000991201-mRNA-1"/>
    <property type="gene ID" value="HPBE_0000991201"/>
</dbReference>
<evidence type="ECO:0000256" key="7">
    <source>
        <dbReference type="ARBA" id="ARBA00022833"/>
    </source>
</evidence>
<dbReference type="GO" id="GO:0005615">
    <property type="term" value="C:extracellular space"/>
    <property type="evidence" value="ECO:0007669"/>
    <property type="project" value="TreeGrafter"/>
</dbReference>
<keyword evidence="11" id="KW-1185">Reference proteome</keyword>
<dbReference type="Pfam" id="PF00246">
    <property type="entry name" value="Peptidase_M14"/>
    <property type="match status" value="1"/>
</dbReference>
<dbReference type="SUPFAM" id="SSF49464">
    <property type="entry name" value="Carboxypeptidase regulatory domain-like"/>
    <property type="match status" value="1"/>
</dbReference>
<dbReference type="GO" id="GO:0006518">
    <property type="term" value="P:peptide metabolic process"/>
    <property type="evidence" value="ECO:0007669"/>
    <property type="project" value="TreeGrafter"/>
</dbReference>
<dbReference type="AlphaFoldDB" id="A0A183FQB6"/>
<evidence type="ECO:0000256" key="3">
    <source>
        <dbReference type="ARBA" id="ARBA00022645"/>
    </source>
</evidence>
<keyword evidence="8" id="KW-0325">Glycoprotein</keyword>
<keyword evidence="6" id="KW-0378">Hydrolase</keyword>
<sequence>LFLYSSMIRTIIKEIGPFREPPVKHRNYTAMTNYLHVLADQFPNLTHLYSIGTSVQGRQLWVLTISRFPRKHERGIPEFKYVANMHGNEVSGRVFLLSLAWVLLNNYKNNTWIRYLVSTTRIHLMPSMNPDGYEAAIEGDEYGIRGRSNANGKDLNRNFPQRFPEFYPVEQPQPETLAVMKWTKAIPFVLSGSLHGGITLANYPFDDHHPLKVTSDHYTPTPDNELFVRLAYSYARGHDYMYKKGPRCKEDHLNEAIDPQYGIVNGANWYVVGGGMQDWNYLRTNCFELTFELTCVKFPNETQLRSLWEENKYPLMYFIKQIHRAIHGTVVDDDTGEGLENATVSIDSEMKVVTTYANGEYWRLINLGQYKVSASFLYVSSSDSQKMTRAEAWTAERLICFTLLRRTSGIFAISKSYSNIDGYKRSSVRRNSNSKRELYSNIIRKAIL</sequence>
<evidence type="ECO:0000313" key="11">
    <source>
        <dbReference type="Proteomes" id="UP000050761"/>
    </source>
</evidence>
<feature type="domain" description="Peptidase M14" evidence="10">
    <location>
        <begin position="24"/>
        <end position="322"/>
    </location>
</feature>
<reference evidence="12" key="1">
    <citation type="submission" date="2019-09" db="UniProtKB">
        <authorList>
            <consortium name="WormBaseParasite"/>
        </authorList>
    </citation>
    <scope>IDENTIFICATION</scope>
</reference>
<evidence type="ECO:0000256" key="5">
    <source>
        <dbReference type="ARBA" id="ARBA00022723"/>
    </source>
</evidence>
<accession>A0A183FQB6</accession>
<dbReference type="CDD" id="cd03858">
    <property type="entry name" value="M14_CP_N-E_like"/>
    <property type="match status" value="1"/>
</dbReference>
<dbReference type="InterPro" id="IPR050753">
    <property type="entry name" value="Peptidase_M14_domain"/>
</dbReference>
<dbReference type="SUPFAM" id="SSF53187">
    <property type="entry name" value="Zn-dependent exopeptidases"/>
    <property type="match status" value="1"/>
</dbReference>
<dbReference type="Gene3D" id="3.40.630.10">
    <property type="entry name" value="Zn peptidases"/>
    <property type="match status" value="1"/>
</dbReference>
<dbReference type="SMART" id="SM00631">
    <property type="entry name" value="Zn_pept"/>
    <property type="match status" value="1"/>
</dbReference>
<protein>
    <submittedName>
        <fullName evidence="12">Peptidase_M14 domain-containing protein</fullName>
    </submittedName>
</protein>
<proteinExistence type="inferred from homology"/>
<evidence type="ECO:0000256" key="8">
    <source>
        <dbReference type="ARBA" id="ARBA00023180"/>
    </source>
</evidence>
<dbReference type="InterPro" id="IPR000834">
    <property type="entry name" value="Peptidase_M14"/>
</dbReference>
<evidence type="ECO:0000256" key="9">
    <source>
        <dbReference type="PROSITE-ProRule" id="PRU01379"/>
    </source>
</evidence>
<comment type="similarity">
    <text evidence="2 9">Belongs to the peptidase M14 family.</text>
</comment>
<keyword evidence="7" id="KW-0862">Zinc</keyword>
<organism evidence="11 12">
    <name type="scientific">Heligmosomoides polygyrus</name>
    <name type="common">Parasitic roundworm</name>
    <dbReference type="NCBI Taxonomy" id="6339"/>
    <lineage>
        <taxon>Eukaryota</taxon>
        <taxon>Metazoa</taxon>
        <taxon>Ecdysozoa</taxon>
        <taxon>Nematoda</taxon>
        <taxon>Chromadorea</taxon>
        <taxon>Rhabditida</taxon>
        <taxon>Rhabditina</taxon>
        <taxon>Rhabditomorpha</taxon>
        <taxon>Strongyloidea</taxon>
        <taxon>Heligmosomidae</taxon>
        <taxon>Heligmosomoides</taxon>
    </lineage>
</organism>
<dbReference type="Proteomes" id="UP000050761">
    <property type="component" value="Unassembled WGS sequence"/>
</dbReference>
<evidence type="ECO:0000256" key="1">
    <source>
        <dbReference type="ARBA" id="ARBA00001947"/>
    </source>
</evidence>
<dbReference type="PANTHER" id="PTHR11532">
    <property type="entry name" value="PROTEASE M14 CARBOXYPEPTIDASE"/>
    <property type="match status" value="1"/>
</dbReference>
<dbReference type="GO" id="GO:0008270">
    <property type="term" value="F:zinc ion binding"/>
    <property type="evidence" value="ECO:0007669"/>
    <property type="project" value="InterPro"/>
</dbReference>
<dbReference type="GO" id="GO:0004181">
    <property type="term" value="F:metallocarboxypeptidase activity"/>
    <property type="evidence" value="ECO:0007669"/>
    <property type="project" value="InterPro"/>
</dbReference>
<dbReference type="Gene3D" id="2.60.40.1120">
    <property type="entry name" value="Carboxypeptidase-like, regulatory domain"/>
    <property type="match status" value="1"/>
</dbReference>
<keyword evidence="5" id="KW-0479">Metal-binding</keyword>
<keyword evidence="3" id="KW-0121">Carboxypeptidase</keyword>
<dbReference type="PROSITE" id="PS52035">
    <property type="entry name" value="PEPTIDASE_M14"/>
    <property type="match status" value="1"/>
</dbReference>
<comment type="cofactor">
    <cofactor evidence="1">
        <name>Zn(2+)</name>
        <dbReference type="ChEBI" id="CHEBI:29105"/>
    </cofactor>
</comment>
<dbReference type="FunFam" id="3.40.630.10:FF:000020">
    <property type="entry name" value="Carboxypeptidase D"/>
    <property type="match status" value="1"/>
</dbReference>
<evidence type="ECO:0000256" key="2">
    <source>
        <dbReference type="ARBA" id="ARBA00005988"/>
    </source>
</evidence>
<keyword evidence="4" id="KW-0645">Protease</keyword>
<dbReference type="Pfam" id="PF13620">
    <property type="entry name" value="CarboxypepD_reg"/>
    <property type="match status" value="1"/>
</dbReference>
<dbReference type="PRINTS" id="PR00765">
    <property type="entry name" value="CRBOXYPTASEA"/>
</dbReference>
<dbReference type="PANTHER" id="PTHR11532:SF73">
    <property type="entry name" value="CARBOXYPEPTIDASE D"/>
    <property type="match status" value="1"/>
</dbReference>
<evidence type="ECO:0000313" key="12">
    <source>
        <dbReference type="WBParaSite" id="HPBE_0000991201-mRNA-1"/>
    </source>
</evidence>
<evidence type="ECO:0000259" key="10">
    <source>
        <dbReference type="PROSITE" id="PS52035"/>
    </source>
</evidence>
<evidence type="ECO:0000256" key="4">
    <source>
        <dbReference type="ARBA" id="ARBA00022670"/>
    </source>
</evidence>
<dbReference type="GO" id="GO:0016485">
    <property type="term" value="P:protein processing"/>
    <property type="evidence" value="ECO:0007669"/>
    <property type="project" value="TreeGrafter"/>
</dbReference>
<name>A0A183FQB6_HELPZ</name>
<dbReference type="InterPro" id="IPR008969">
    <property type="entry name" value="CarboxyPept-like_regulatory"/>
</dbReference>
<evidence type="ECO:0000256" key="6">
    <source>
        <dbReference type="ARBA" id="ARBA00022801"/>
    </source>
</evidence>